<evidence type="ECO:0000256" key="2">
    <source>
        <dbReference type="ARBA" id="ARBA00022803"/>
    </source>
</evidence>
<dbReference type="PANTHER" id="PTHR44858">
    <property type="entry name" value="TETRATRICOPEPTIDE REPEAT PROTEIN 6"/>
    <property type="match status" value="1"/>
</dbReference>
<dbReference type="InterPro" id="IPR050498">
    <property type="entry name" value="Ycf3"/>
</dbReference>
<gene>
    <name evidence="4" type="ORF">QVZ41_13130</name>
</gene>
<feature type="repeat" description="TPR" evidence="3">
    <location>
        <begin position="168"/>
        <end position="201"/>
    </location>
</feature>
<dbReference type="InterPro" id="IPR019734">
    <property type="entry name" value="TPR_rpt"/>
</dbReference>
<comment type="caution">
    <text evidence="4">The sequence shown here is derived from an EMBL/GenBank/DDBJ whole genome shotgun (WGS) entry which is preliminary data.</text>
</comment>
<evidence type="ECO:0000256" key="1">
    <source>
        <dbReference type="ARBA" id="ARBA00022737"/>
    </source>
</evidence>
<dbReference type="EMBL" id="JAUMIT010000007">
    <property type="protein sequence ID" value="MDO3695786.1"/>
    <property type="molecule type" value="Genomic_DNA"/>
</dbReference>
<keyword evidence="5" id="KW-1185">Reference proteome</keyword>
<dbReference type="RefSeq" id="WP_302885092.1">
    <property type="nucleotide sequence ID" value="NZ_JAUMIT010000007.1"/>
</dbReference>
<organism evidence="4 5">
    <name type="scientific">Wenyingzhuangia gilva</name>
    <dbReference type="NCBI Taxonomy" id="3057677"/>
    <lineage>
        <taxon>Bacteria</taxon>
        <taxon>Pseudomonadati</taxon>
        <taxon>Bacteroidota</taxon>
        <taxon>Flavobacteriia</taxon>
        <taxon>Flavobacteriales</taxon>
        <taxon>Flavobacteriaceae</taxon>
        <taxon>Wenyingzhuangia</taxon>
    </lineage>
</organism>
<feature type="repeat" description="TPR" evidence="3">
    <location>
        <begin position="202"/>
        <end position="235"/>
    </location>
</feature>
<dbReference type="SUPFAM" id="SSF48452">
    <property type="entry name" value="TPR-like"/>
    <property type="match status" value="1"/>
</dbReference>
<dbReference type="InterPro" id="IPR011990">
    <property type="entry name" value="TPR-like_helical_dom_sf"/>
</dbReference>
<proteinExistence type="predicted"/>
<name>A0ABT8VUY8_9FLAO</name>
<dbReference type="Gene3D" id="1.25.40.10">
    <property type="entry name" value="Tetratricopeptide repeat domain"/>
    <property type="match status" value="1"/>
</dbReference>
<dbReference type="SMART" id="SM00028">
    <property type="entry name" value="TPR"/>
    <property type="match status" value="4"/>
</dbReference>
<keyword evidence="2 3" id="KW-0802">TPR repeat</keyword>
<dbReference type="PROSITE" id="PS50005">
    <property type="entry name" value="TPR"/>
    <property type="match status" value="2"/>
</dbReference>
<dbReference type="Pfam" id="PF13181">
    <property type="entry name" value="TPR_8"/>
    <property type="match status" value="2"/>
</dbReference>
<dbReference type="Proteomes" id="UP001168642">
    <property type="component" value="Unassembled WGS sequence"/>
</dbReference>
<evidence type="ECO:0000313" key="5">
    <source>
        <dbReference type="Proteomes" id="UP001168642"/>
    </source>
</evidence>
<reference evidence="4" key="1">
    <citation type="submission" date="2023-07" db="EMBL/GenBank/DDBJ databases">
        <title>Wenyingzhuangia sp. chi5 genome sequencing and assembly.</title>
        <authorList>
            <person name="Park S."/>
        </authorList>
    </citation>
    <scope>NUCLEOTIDE SEQUENCE</scope>
    <source>
        <strain evidence="4">Chi5</strain>
    </source>
</reference>
<evidence type="ECO:0000256" key="3">
    <source>
        <dbReference type="PROSITE-ProRule" id="PRU00339"/>
    </source>
</evidence>
<dbReference type="Pfam" id="PF00515">
    <property type="entry name" value="TPR_1"/>
    <property type="match status" value="1"/>
</dbReference>
<keyword evidence="1" id="KW-0677">Repeat</keyword>
<protein>
    <submittedName>
        <fullName evidence="4">Tetratricopeptide repeat protein</fullName>
    </submittedName>
</protein>
<dbReference type="PANTHER" id="PTHR44858:SF1">
    <property type="entry name" value="UDP-N-ACETYLGLUCOSAMINE--PEPTIDE N-ACETYLGLUCOSAMINYLTRANSFERASE SPINDLY-RELATED"/>
    <property type="match status" value="1"/>
</dbReference>
<accession>A0ABT8VUY8</accession>
<dbReference type="PROSITE" id="PS50293">
    <property type="entry name" value="TPR_REGION"/>
    <property type="match status" value="1"/>
</dbReference>
<sequence length="310" mass="35512">MKKKTLIAILSITYFSGVSQINKDKLLQELSENSCMCIDSISTTNKSPFLINKEVEDCINKQVGAYQIGSKLANIDLTTTSQDIILNTNTNSDDYKASYSKLENYLFKNCITLKEKIGSRDFVNKNSLSTDEKALKLYYKGIDKSNNGNHKKAIKYFKKAIKIDSVFAFAWDNLGLSYRKLNDYDKAIECYEKSLTLDPNGVMPLQNIAIAYQYKEEYHKAIKAFESLAEIDNNNPEIYYGIGLIYALKLKESEKGLDYICKAYNIYDQEKSPYKNDAQTIMNMIYKSMKESGKEEKFIDILKSNNILMK</sequence>
<evidence type="ECO:0000313" key="4">
    <source>
        <dbReference type="EMBL" id="MDO3695786.1"/>
    </source>
</evidence>